<name>A0A5R9J7G5_9PROT</name>
<evidence type="ECO:0000313" key="1">
    <source>
        <dbReference type="EMBL" id="TLU72919.1"/>
    </source>
</evidence>
<dbReference type="GO" id="GO:0016740">
    <property type="term" value="F:transferase activity"/>
    <property type="evidence" value="ECO:0007669"/>
    <property type="project" value="UniProtKB-KW"/>
</dbReference>
<dbReference type="PANTHER" id="PTHR36451:SF1">
    <property type="entry name" value="OMEGA-HYDROXY-BETA-DIHYDROMENAQUINONE-9 SULFOTRANSFERASE STF3"/>
    <property type="match status" value="1"/>
</dbReference>
<dbReference type="InterPro" id="IPR027417">
    <property type="entry name" value="P-loop_NTPase"/>
</dbReference>
<accession>A0A5R9J7G5</accession>
<dbReference type="EMBL" id="VCDI01000002">
    <property type="protein sequence ID" value="TLU72919.1"/>
    <property type="molecule type" value="Genomic_DNA"/>
</dbReference>
<dbReference type="PANTHER" id="PTHR36451">
    <property type="entry name" value="PAPS-DEPENDENT SULFOTRANSFERASE STF3"/>
    <property type="match status" value="1"/>
</dbReference>
<protein>
    <submittedName>
        <fullName evidence="1">Sulfotransferase</fullName>
    </submittedName>
</protein>
<dbReference type="Pfam" id="PF13469">
    <property type="entry name" value="Sulfotransfer_3"/>
    <property type="match status" value="1"/>
</dbReference>
<evidence type="ECO:0000313" key="2">
    <source>
        <dbReference type="Proteomes" id="UP000305654"/>
    </source>
</evidence>
<dbReference type="SUPFAM" id="SSF52540">
    <property type="entry name" value="P-loop containing nucleoside triphosphate hydrolases"/>
    <property type="match status" value="1"/>
</dbReference>
<dbReference type="RefSeq" id="WP_138324993.1">
    <property type="nucleotide sequence ID" value="NZ_VCDI01000002.1"/>
</dbReference>
<sequence length="381" mass="41725">MQLPKQSSRGRGRAHRLFHPLCGATLPTLARLLLQGGVAPGRAHVAAIAVAMAGLRLPFTLGEAAFSALHGHDDDLPAPIFIVGHWRSGTTHLANLLSRSPAFGILSPMSVGLPAEALGLARVARPFVEQFFPRNRLIDAVTLASDLPQEDELAMANLSTLSCNHGIYFPHRLREEFDRGVFLDGVPARELSRWVVSLRGYVGKMTRDAGRPLLIRNPANSARIPLLRAIWPEARFIHIHRHPAEVVASAVRMFGVLVRELSLGRTEVDVEALVRHVYPRLMTRLLHDAAELPEGQLVEIAYDDLRRQPLAELARIHAILGLPGYDAAQGAFRDYVAKVSSYAPRTSRPDLSPQAWLVAEHAGIFRRLGFELPGDAAAIAA</sequence>
<keyword evidence="1" id="KW-0808">Transferase</keyword>
<proteinExistence type="predicted"/>
<reference evidence="1 2" key="1">
    <citation type="submission" date="2019-05" db="EMBL/GenBank/DDBJ databases">
        <authorList>
            <person name="Pankratov T."/>
            <person name="Grouzdev D."/>
        </authorList>
    </citation>
    <scope>NUCLEOTIDE SEQUENCE [LARGE SCALE GENOMIC DNA]</scope>
    <source>
        <strain evidence="1 2">KEBCLARHB70R</strain>
    </source>
</reference>
<gene>
    <name evidence="1" type="ORF">FE263_05535</name>
</gene>
<comment type="caution">
    <text evidence="1">The sequence shown here is derived from an EMBL/GenBank/DDBJ whole genome shotgun (WGS) entry which is preliminary data.</text>
</comment>
<dbReference type="Gene3D" id="3.40.50.300">
    <property type="entry name" value="P-loop containing nucleotide triphosphate hydrolases"/>
    <property type="match status" value="1"/>
</dbReference>
<dbReference type="Proteomes" id="UP000305654">
    <property type="component" value="Unassembled WGS sequence"/>
</dbReference>
<keyword evidence="2" id="KW-1185">Reference proteome</keyword>
<dbReference type="InterPro" id="IPR052736">
    <property type="entry name" value="Stf3_sulfotransferase"/>
</dbReference>
<dbReference type="AlphaFoldDB" id="A0A5R9J7G5"/>
<dbReference type="OrthoDB" id="9777890at2"/>
<organism evidence="1 2">
    <name type="scientific">Lichenicoccus roseus</name>
    <dbReference type="NCBI Taxonomy" id="2683649"/>
    <lineage>
        <taxon>Bacteria</taxon>
        <taxon>Pseudomonadati</taxon>
        <taxon>Pseudomonadota</taxon>
        <taxon>Alphaproteobacteria</taxon>
        <taxon>Acetobacterales</taxon>
        <taxon>Acetobacteraceae</taxon>
        <taxon>Lichenicoccus</taxon>
    </lineage>
</organism>